<dbReference type="GO" id="GO:0055085">
    <property type="term" value="P:transmembrane transport"/>
    <property type="evidence" value="ECO:0007669"/>
    <property type="project" value="UniProtKB-ARBA"/>
</dbReference>
<gene>
    <name evidence="10" type="ORF">C7419_10449</name>
</gene>
<dbReference type="InterPro" id="IPR003439">
    <property type="entry name" value="ABC_transporter-like_ATP-bd"/>
</dbReference>
<accession>A0A316EN28</accession>
<evidence type="ECO:0000256" key="4">
    <source>
        <dbReference type="ARBA" id="ARBA00022475"/>
    </source>
</evidence>
<dbReference type="InterPro" id="IPR050388">
    <property type="entry name" value="ABC_Ni/Peptide_Import"/>
</dbReference>
<dbReference type="Proteomes" id="UP000245754">
    <property type="component" value="Unassembled WGS sequence"/>
</dbReference>
<reference evidence="10 11" key="1">
    <citation type="submission" date="2018-05" db="EMBL/GenBank/DDBJ databases">
        <title>Genomic Encyclopedia of Type Strains, Phase IV (KMG-V): Genome sequencing to study the core and pangenomes of soil and plant-associated prokaryotes.</title>
        <authorList>
            <person name="Whitman W."/>
        </authorList>
    </citation>
    <scope>NUCLEOTIDE SEQUENCE [LARGE SCALE GENOMIC DNA]</scope>
    <source>
        <strain evidence="10 11">SLV-132</strain>
    </source>
</reference>
<dbReference type="GO" id="GO:0005886">
    <property type="term" value="C:plasma membrane"/>
    <property type="evidence" value="ECO:0007669"/>
    <property type="project" value="UniProtKB-SubCell"/>
</dbReference>
<dbReference type="RefSeq" id="WP_109584497.1">
    <property type="nucleotide sequence ID" value="NZ_JACBYU010000005.1"/>
</dbReference>
<evidence type="ECO:0000256" key="1">
    <source>
        <dbReference type="ARBA" id="ARBA00004417"/>
    </source>
</evidence>
<dbReference type="PANTHER" id="PTHR43297:SF2">
    <property type="entry name" value="DIPEPTIDE TRANSPORT ATP-BINDING PROTEIN DPPD"/>
    <property type="match status" value="1"/>
</dbReference>
<sequence>MTQPLLSLRGLTVSYPGADRPAVASLDLDVGEAETVALVGESGCGKSTTALAILRLLSPAARVAGRVLLDGRDLLALPEREITAVRGNDVSMIFQEPMTSLNPVHTVGEQVVEALRLHRALPAQAAISRAVELLDLVRIPEPQRRFHAYPHQLSGGQRQRVMIAMAIACSPRLLVADEPTTALDVTVQAQILELLDSLRRELSMSVLLITHDLGVVSRWADRVAVMHDGRKVEEQTAKALFEAPRHDYSRALLGASLSGMHARGEAPHYRRARLPELRVERRADGTAASFRLAQPEPRRPAPVKTNAASPLIRVEGLDVIHRTGRHAAHAVRDVSFSIAAGETVGLVGESGCGKSTLARAILRLSDHDGGRIVFDGTDIAGIARRRLRPWRGAMQLVFQDPYGSLNPRKTVGALLEDALRIHGVRDGRVRRERAHAMVERVGLPASALQRYPHEFSGGQRQRIGIARALIVQPRLLVCDEPVSALDVSVQAQVLNLIADLQAEYGLACLFISHDLGVVRYIADRVLVMKAGQLVESGDREQIWTAPAHPYTRQLLDAIPSIATPSMATPSFADS</sequence>
<dbReference type="SUPFAM" id="SSF52540">
    <property type="entry name" value="P-loop containing nucleoside triphosphate hydrolases"/>
    <property type="match status" value="2"/>
</dbReference>
<dbReference type="SMART" id="SM00382">
    <property type="entry name" value="AAA"/>
    <property type="match status" value="2"/>
</dbReference>
<evidence type="ECO:0000313" key="11">
    <source>
        <dbReference type="Proteomes" id="UP000245754"/>
    </source>
</evidence>
<evidence type="ECO:0000256" key="8">
    <source>
        <dbReference type="ARBA" id="ARBA00023136"/>
    </source>
</evidence>
<dbReference type="GO" id="GO:0015833">
    <property type="term" value="P:peptide transport"/>
    <property type="evidence" value="ECO:0007669"/>
    <property type="project" value="InterPro"/>
</dbReference>
<comment type="subcellular location">
    <subcellularLocation>
        <location evidence="1">Cell inner membrane</location>
        <topology evidence="1">Peripheral membrane protein</topology>
    </subcellularLocation>
</comment>
<dbReference type="PANTHER" id="PTHR43297">
    <property type="entry name" value="OLIGOPEPTIDE TRANSPORT ATP-BINDING PROTEIN APPD"/>
    <property type="match status" value="1"/>
</dbReference>
<comment type="caution">
    <text evidence="10">The sequence shown here is derived from an EMBL/GenBank/DDBJ whole genome shotgun (WGS) entry which is preliminary data.</text>
</comment>
<dbReference type="InterPro" id="IPR027417">
    <property type="entry name" value="P-loop_NTPase"/>
</dbReference>
<comment type="similarity">
    <text evidence="2">Belongs to the ABC transporter superfamily.</text>
</comment>
<evidence type="ECO:0000256" key="5">
    <source>
        <dbReference type="ARBA" id="ARBA00022519"/>
    </source>
</evidence>
<dbReference type="GO" id="GO:0005524">
    <property type="term" value="F:ATP binding"/>
    <property type="evidence" value="ECO:0007669"/>
    <property type="project" value="UniProtKB-KW"/>
</dbReference>
<dbReference type="InterPro" id="IPR017871">
    <property type="entry name" value="ABC_transporter-like_CS"/>
</dbReference>
<dbReference type="Gene3D" id="3.40.50.300">
    <property type="entry name" value="P-loop containing nucleotide triphosphate hydrolases"/>
    <property type="match status" value="2"/>
</dbReference>
<dbReference type="NCBIfam" id="NF007739">
    <property type="entry name" value="PRK10419.1"/>
    <property type="match status" value="2"/>
</dbReference>
<dbReference type="NCBIfam" id="NF008453">
    <property type="entry name" value="PRK11308.1"/>
    <property type="match status" value="2"/>
</dbReference>
<dbReference type="PROSITE" id="PS00211">
    <property type="entry name" value="ABC_TRANSPORTER_1"/>
    <property type="match status" value="2"/>
</dbReference>
<evidence type="ECO:0000256" key="7">
    <source>
        <dbReference type="ARBA" id="ARBA00022840"/>
    </source>
</evidence>
<keyword evidence="5" id="KW-0997">Cell inner membrane</keyword>
<keyword evidence="7 10" id="KW-0067">ATP-binding</keyword>
<dbReference type="CDD" id="cd03257">
    <property type="entry name" value="ABC_NikE_OppD_transporters"/>
    <property type="match status" value="2"/>
</dbReference>
<keyword evidence="6" id="KW-0547">Nucleotide-binding</keyword>
<dbReference type="GO" id="GO:0016887">
    <property type="term" value="F:ATP hydrolysis activity"/>
    <property type="evidence" value="ECO:0007669"/>
    <property type="project" value="InterPro"/>
</dbReference>
<keyword evidence="4" id="KW-1003">Cell membrane</keyword>
<feature type="domain" description="ABC transporter" evidence="9">
    <location>
        <begin position="8"/>
        <end position="253"/>
    </location>
</feature>
<evidence type="ECO:0000256" key="6">
    <source>
        <dbReference type="ARBA" id="ARBA00022741"/>
    </source>
</evidence>
<dbReference type="FunFam" id="3.40.50.300:FF:000016">
    <property type="entry name" value="Oligopeptide ABC transporter ATP-binding component"/>
    <property type="match status" value="2"/>
</dbReference>
<organism evidence="10 11">
    <name type="scientific">Cupriavidus plantarum</name>
    <dbReference type="NCBI Taxonomy" id="942865"/>
    <lineage>
        <taxon>Bacteria</taxon>
        <taxon>Pseudomonadati</taxon>
        <taxon>Pseudomonadota</taxon>
        <taxon>Betaproteobacteria</taxon>
        <taxon>Burkholderiales</taxon>
        <taxon>Burkholderiaceae</taxon>
        <taxon>Cupriavidus</taxon>
    </lineage>
</organism>
<evidence type="ECO:0000256" key="3">
    <source>
        <dbReference type="ARBA" id="ARBA00022448"/>
    </source>
</evidence>
<keyword evidence="11" id="KW-1185">Reference proteome</keyword>
<proteinExistence type="inferred from homology"/>
<dbReference type="InterPro" id="IPR003593">
    <property type="entry name" value="AAA+_ATPase"/>
</dbReference>
<feature type="domain" description="ABC transporter" evidence="9">
    <location>
        <begin position="312"/>
        <end position="555"/>
    </location>
</feature>
<keyword evidence="3" id="KW-0813">Transport</keyword>
<dbReference type="InterPro" id="IPR013563">
    <property type="entry name" value="Oligopep_ABC_C"/>
</dbReference>
<evidence type="ECO:0000313" key="10">
    <source>
        <dbReference type="EMBL" id="PWK33376.1"/>
    </source>
</evidence>
<dbReference type="Pfam" id="PF00005">
    <property type="entry name" value="ABC_tran"/>
    <property type="match status" value="2"/>
</dbReference>
<keyword evidence="8" id="KW-0472">Membrane</keyword>
<dbReference type="Pfam" id="PF08352">
    <property type="entry name" value="oligo_HPY"/>
    <property type="match status" value="2"/>
</dbReference>
<protein>
    <submittedName>
        <fullName evidence="10">Peptide/nickel transport system ATP-binding protein</fullName>
    </submittedName>
</protein>
<dbReference type="PROSITE" id="PS50893">
    <property type="entry name" value="ABC_TRANSPORTER_2"/>
    <property type="match status" value="2"/>
</dbReference>
<evidence type="ECO:0000256" key="2">
    <source>
        <dbReference type="ARBA" id="ARBA00005417"/>
    </source>
</evidence>
<dbReference type="EMBL" id="QGGT01000004">
    <property type="protein sequence ID" value="PWK33376.1"/>
    <property type="molecule type" value="Genomic_DNA"/>
</dbReference>
<dbReference type="AlphaFoldDB" id="A0A316EN28"/>
<evidence type="ECO:0000259" key="9">
    <source>
        <dbReference type="PROSITE" id="PS50893"/>
    </source>
</evidence>
<name>A0A316EN28_9BURK</name>